<protein>
    <submittedName>
        <fullName evidence="3">Integrase</fullName>
    </submittedName>
</protein>
<dbReference type="InterPro" id="IPR013762">
    <property type="entry name" value="Integrase-like_cat_sf"/>
</dbReference>
<dbReference type="RefSeq" id="WP_348645981.1">
    <property type="nucleotide sequence ID" value="NZ_JACIFY010000011.1"/>
</dbReference>
<dbReference type="Gene3D" id="1.10.443.10">
    <property type="entry name" value="Intergrase catalytic core"/>
    <property type="match status" value="1"/>
</dbReference>
<name>A0A7W6R4S0_9HYPH</name>
<dbReference type="EMBL" id="JACIFY010000011">
    <property type="protein sequence ID" value="MBB4236676.1"/>
    <property type="molecule type" value="Genomic_DNA"/>
</dbReference>
<dbReference type="InterPro" id="IPR002104">
    <property type="entry name" value="Integrase_catalytic"/>
</dbReference>
<comment type="caution">
    <text evidence="3">The sequence shown here is derived from an EMBL/GenBank/DDBJ whole genome shotgun (WGS) entry which is preliminary data.</text>
</comment>
<dbReference type="AlphaFoldDB" id="A0A7W6R4S0"/>
<evidence type="ECO:0000259" key="2">
    <source>
        <dbReference type="PROSITE" id="PS51898"/>
    </source>
</evidence>
<dbReference type="GO" id="GO:0015074">
    <property type="term" value="P:DNA integration"/>
    <property type="evidence" value="ECO:0007669"/>
    <property type="project" value="InterPro"/>
</dbReference>
<dbReference type="GO" id="GO:0006310">
    <property type="term" value="P:DNA recombination"/>
    <property type="evidence" value="ECO:0007669"/>
    <property type="project" value="UniProtKB-KW"/>
</dbReference>
<gene>
    <name evidence="3" type="ORF">GGD57_003266</name>
</gene>
<dbReference type="SUPFAM" id="SSF56349">
    <property type="entry name" value="DNA breaking-rejoining enzymes"/>
    <property type="match status" value="1"/>
</dbReference>
<evidence type="ECO:0000313" key="4">
    <source>
        <dbReference type="Proteomes" id="UP000540909"/>
    </source>
</evidence>
<proteinExistence type="predicted"/>
<organism evidence="3 4">
    <name type="scientific">Rhizobium esperanzae</name>
    <dbReference type="NCBI Taxonomy" id="1967781"/>
    <lineage>
        <taxon>Bacteria</taxon>
        <taxon>Pseudomonadati</taxon>
        <taxon>Pseudomonadota</taxon>
        <taxon>Alphaproteobacteria</taxon>
        <taxon>Hyphomicrobiales</taxon>
        <taxon>Rhizobiaceae</taxon>
        <taxon>Rhizobium/Agrobacterium group</taxon>
        <taxon>Rhizobium</taxon>
    </lineage>
</organism>
<dbReference type="Pfam" id="PF00589">
    <property type="entry name" value="Phage_integrase"/>
    <property type="match status" value="1"/>
</dbReference>
<dbReference type="Proteomes" id="UP000540909">
    <property type="component" value="Unassembled WGS sequence"/>
</dbReference>
<sequence length="309" mass="34550">MSIADVLLFYGTERAPSMAHPELVGFHTVHLLEFFGSEMCSFVDGTSCRGYVAARLAGKIGRRAVKAGTAGRELETLGAALSFAFKEKKLVVPVPVTLPQKSAARERWLTRSEAAGLVAGALGITATAFDVETRKPVKWGRLFRPSYHVARFILIGLYSGTRHEAILKLRWGVNSSGGWIDLENDILYRRGQGERETNKRRPAVPIPENLRPHVERWRKITVMGPVEYHGRLIAKERKGFARARELAGLGEDVTPHILKHTCITWMMQRGVPIWEVAGFSGTSEKIIRSVYGHHHPEHLSAAKQRFRGR</sequence>
<dbReference type="CDD" id="cd00796">
    <property type="entry name" value="INT_Rci_Hp1_C"/>
    <property type="match status" value="1"/>
</dbReference>
<dbReference type="GO" id="GO:0003677">
    <property type="term" value="F:DNA binding"/>
    <property type="evidence" value="ECO:0007669"/>
    <property type="project" value="InterPro"/>
</dbReference>
<reference evidence="3 4" key="1">
    <citation type="submission" date="2020-08" db="EMBL/GenBank/DDBJ databases">
        <title>Genomic Encyclopedia of Type Strains, Phase IV (KMG-V): Genome sequencing to study the core and pangenomes of soil and plant-associated prokaryotes.</title>
        <authorList>
            <person name="Whitman W."/>
        </authorList>
    </citation>
    <scope>NUCLEOTIDE SEQUENCE [LARGE SCALE GENOMIC DNA]</scope>
    <source>
        <strain evidence="3 4">SEMIA 4089</strain>
    </source>
</reference>
<dbReference type="PROSITE" id="PS51898">
    <property type="entry name" value="TYR_RECOMBINASE"/>
    <property type="match status" value="1"/>
</dbReference>
<accession>A0A7W6R4S0</accession>
<evidence type="ECO:0000313" key="3">
    <source>
        <dbReference type="EMBL" id="MBB4236676.1"/>
    </source>
</evidence>
<keyword evidence="1" id="KW-0233">DNA recombination</keyword>
<dbReference type="InterPro" id="IPR011010">
    <property type="entry name" value="DNA_brk_join_enz"/>
</dbReference>
<feature type="domain" description="Tyr recombinase" evidence="2">
    <location>
        <begin position="124"/>
        <end position="304"/>
    </location>
</feature>
<evidence type="ECO:0000256" key="1">
    <source>
        <dbReference type="ARBA" id="ARBA00023172"/>
    </source>
</evidence>